<evidence type="ECO:0000313" key="2">
    <source>
        <dbReference type="Proteomes" id="UP001482620"/>
    </source>
</evidence>
<accession>A0ABV0VGI0</accession>
<gene>
    <name evidence="1" type="ORF">ILYODFUR_023632</name>
</gene>
<keyword evidence="2" id="KW-1185">Reference proteome</keyword>
<protein>
    <recommendedName>
        <fullName evidence="3">Secreted protein</fullName>
    </recommendedName>
</protein>
<dbReference type="EMBL" id="JAHRIQ010106992">
    <property type="protein sequence ID" value="MEQ2256381.1"/>
    <property type="molecule type" value="Genomic_DNA"/>
</dbReference>
<sequence length="105" mass="11683">MVSADCCCRCSGAFSALLSYPFMNASRVEESQSHRGVTLTLVKKKPEKKKKTRCFLKKHLAKYNTSPEVGVTFFCNVPFRVPLRGVKVSERSDSLCNSSSENADL</sequence>
<evidence type="ECO:0008006" key="3">
    <source>
        <dbReference type="Google" id="ProtNLM"/>
    </source>
</evidence>
<evidence type="ECO:0000313" key="1">
    <source>
        <dbReference type="EMBL" id="MEQ2256381.1"/>
    </source>
</evidence>
<comment type="caution">
    <text evidence="1">The sequence shown here is derived from an EMBL/GenBank/DDBJ whole genome shotgun (WGS) entry which is preliminary data.</text>
</comment>
<reference evidence="1 2" key="1">
    <citation type="submission" date="2021-06" db="EMBL/GenBank/DDBJ databases">
        <authorList>
            <person name="Palmer J.M."/>
        </authorList>
    </citation>
    <scope>NUCLEOTIDE SEQUENCE [LARGE SCALE GENOMIC DNA]</scope>
    <source>
        <strain evidence="2">if_2019</strain>
        <tissue evidence="1">Muscle</tissue>
    </source>
</reference>
<name>A0ABV0VGI0_9TELE</name>
<organism evidence="1 2">
    <name type="scientific">Ilyodon furcidens</name>
    <name type="common">goldbreast splitfin</name>
    <dbReference type="NCBI Taxonomy" id="33524"/>
    <lineage>
        <taxon>Eukaryota</taxon>
        <taxon>Metazoa</taxon>
        <taxon>Chordata</taxon>
        <taxon>Craniata</taxon>
        <taxon>Vertebrata</taxon>
        <taxon>Euteleostomi</taxon>
        <taxon>Actinopterygii</taxon>
        <taxon>Neopterygii</taxon>
        <taxon>Teleostei</taxon>
        <taxon>Neoteleostei</taxon>
        <taxon>Acanthomorphata</taxon>
        <taxon>Ovalentaria</taxon>
        <taxon>Atherinomorphae</taxon>
        <taxon>Cyprinodontiformes</taxon>
        <taxon>Goodeidae</taxon>
        <taxon>Ilyodon</taxon>
    </lineage>
</organism>
<dbReference type="Proteomes" id="UP001482620">
    <property type="component" value="Unassembled WGS sequence"/>
</dbReference>
<proteinExistence type="predicted"/>